<accession>A0A0R0C5R0</accession>
<dbReference type="AlphaFoldDB" id="A0A0R0C5R0"/>
<keyword evidence="3" id="KW-1185">Reference proteome</keyword>
<keyword evidence="1" id="KW-0472">Membrane</keyword>
<protein>
    <submittedName>
        <fullName evidence="2">Acid phosphatase</fullName>
    </submittedName>
</protein>
<dbReference type="PANTHER" id="PTHR31446:SF39">
    <property type="entry name" value="ACID PHOSPHATASE_VANADIUM-DEPENDENT HALOPEROXIDASE-RELATED PROTEIN"/>
    <property type="match status" value="1"/>
</dbReference>
<dbReference type="Pfam" id="PF02681">
    <property type="entry name" value="DUF212"/>
    <property type="match status" value="1"/>
</dbReference>
<proteinExistence type="predicted"/>
<dbReference type="PANTHER" id="PTHR31446">
    <property type="entry name" value="ACID PHOSPHATASE/VANADIUM-DEPENDENT HALOPEROXIDASE-RELATED PROTEIN"/>
    <property type="match status" value="1"/>
</dbReference>
<gene>
    <name evidence="2" type="ORF">ABB27_16315</name>
</gene>
<sequence length="139" mass="14603">MTMDYAYAITPFLAWLVAGVLKFAINSVKARRPAFGLIGYGGLPSNHSAIVSSMAALIAFREGIGHAAFGVAVTLAFIVMLDASSLRRQVGRQAATINRLTEATPEPARLRERMGHSLLEIIAGIAVGIIVAALVNGGI</sequence>
<feature type="transmembrane region" description="Helical" evidence="1">
    <location>
        <begin position="118"/>
        <end position="135"/>
    </location>
</feature>
<dbReference type="Proteomes" id="UP000051863">
    <property type="component" value="Unassembled WGS sequence"/>
</dbReference>
<dbReference type="InterPro" id="IPR003832">
    <property type="entry name" value="DUF212"/>
</dbReference>
<evidence type="ECO:0000256" key="1">
    <source>
        <dbReference type="SAM" id="Phobius"/>
    </source>
</evidence>
<reference evidence="2 3" key="1">
    <citation type="submission" date="2015-05" db="EMBL/GenBank/DDBJ databases">
        <title>Genome sequencing and analysis of members of genus Stenotrophomonas.</title>
        <authorList>
            <person name="Patil P.P."/>
            <person name="Midha S."/>
            <person name="Patil P.B."/>
        </authorList>
    </citation>
    <scope>NUCLEOTIDE SEQUENCE [LARGE SCALE GENOMIC DNA]</scope>
    <source>
        <strain evidence="2 3">DSM 18941</strain>
    </source>
</reference>
<evidence type="ECO:0000313" key="2">
    <source>
        <dbReference type="EMBL" id="KRG64619.1"/>
    </source>
</evidence>
<comment type="caution">
    <text evidence="2">The sequence shown here is derived from an EMBL/GenBank/DDBJ whole genome shotgun (WGS) entry which is preliminary data.</text>
</comment>
<dbReference type="OrthoDB" id="9792681at2"/>
<feature type="transmembrane region" description="Helical" evidence="1">
    <location>
        <begin position="6"/>
        <end position="25"/>
    </location>
</feature>
<name>A0A0R0C5R0_9GAMM</name>
<dbReference type="PATRIC" id="fig|405446.3.peg.3139"/>
<feature type="transmembrane region" description="Helical" evidence="1">
    <location>
        <begin position="64"/>
        <end position="83"/>
    </location>
</feature>
<feature type="transmembrane region" description="Helical" evidence="1">
    <location>
        <begin position="37"/>
        <end position="58"/>
    </location>
</feature>
<dbReference type="EMBL" id="LDJJ01000061">
    <property type="protein sequence ID" value="KRG64619.1"/>
    <property type="molecule type" value="Genomic_DNA"/>
</dbReference>
<organism evidence="2 3">
    <name type="scientific">Stenotrophomonas terrae</name>
    <dbReference type="NCBI Taxonomy" id="405446"/>
    <lineage>
        <taxon>Bacteria</taxon>
        <taxon>Pseudomonadati</taxon>
        <taxon>Pseudomonadota</taxon>
        <taxon>Gammaproteobacteria</taxon>
        <taxon>Lysobacterales</taxon>
        <taxon>Lysobacteraceae</taxon>
        <taxon>Stenotrophomonas</taxon>
    </lineage>
</organism>
<keyword evidence="1" id="KW-0812">Transmembrane</keyword>
<keyword evidence="1" id="KW-1133">Transmembrane helix</keyword>
<evidence type="ECO:0000313" key="3">
    <source>
        <dbReference type="Proteomes" id="UP000051863"/>
    </source>
</evidence>